<dbReference type="AlphaFoldDB" id="A0A1H8LG35"/>
<evidence type="ECO:0000313" key="2">
    <source>
        <dbReference type="Proteomes" id="UP000183898"/>
    </source>
</evidence>
<proteinExistence type="predicted"/>
<evidence type="ECO:0000313" key="1">
    <source>
        <dbReference type="EMBL" id="SEO04033.1"/>
    </source>
</evidence>
<gene>
    <name evidence="1" type="ORF">SAMN05216404_11091</name>
</gene>
<protein>
    <recommendedName>
        <fullName evidence="3">Cytidylate kinase</fullName>
    </recommendedName>
</protein>
<name>A0A1H8LG35_9PROT</name>
<organism evidence="1 2">
    <name type="scientific">Nitrosospira multiformis</name>
    <dbReference type="NCBI Taxonomy" id="1231"/>
    <lineage>
        <taxon>Bacteria</taxon>
        <taxon>Pseudomonadati</taxon>
        <taxon>Pseudomonadota</taxon>
        <taxon>Betaproteobacteria</taxon>
        <taxon>Nitrosomonadales</taxon>
        <taxon>Nitrosomonadaceae</taxon>
        <taxon>Nitrosospira</taxon>
    </lineage>
</organism>
<sequence>MPGISIDRMSMELTGVTESQARRLAMGITEGLAARRESIALSDVPVVRINLTADAATNTDKLIEQVISEILQELRRLP</sequence>
<reference evidence="1 2" key="1">
    <citation type="submission" date="2016-10" db="EMBL/GenBank/DDBJ databases">
        <authorList>
            <person name="de Groot N.N."/>
        </authorList>
    </citation>
    <scope>NUCLEOTIDE SEQUENCE [LARGE SCALE GENOMIC DNA]</scope>
    <source>
        <strain evidence="1 2">Nl18</strain>
    </source>
</reference>
<evidence type="ECO:0008006" key="3">
    <source>
        <dbReference type="Google" id="ProtNLM"/>
    </source>
</evidence>
<dbReference type="Proteomes" id="UP000183898">
    <property type="component" value="Unassembled WGS sequence"/>
</dbReference>
<dbReference type="EMBL" id="FOCT01000010">
    <property type="protein sequence ID" value="SEO04033.1"/>
    <property type="molecule type" value="Genomic_DNA"/>
</dbReference>
<accession>A0A1H8LG35</accession>